<evidence type="ECO:0000313" key="3">
    <source>
        <dbReference type="Proteomes" id="UP001408356"/>
    </source>
</evidence>
<feature type="domain" description="Heterokaryon incompatibility" evidence="1">
    <location>
        <begin position="119"/>
        <end position="217"/>
    </location>
</feature>
<protein>
    <submittedName>
        <fullName evidence="2">Heterokaryon incompatibility domain-containing protein</fullName>
    </submittedName>
</protein>
<organism evidence="2 3">
    <name type="scientific">Seiridium unicorne</name>
    <dbReference type="NCBI Taxonomy" id="138068"/>
    <lineage>
        <taxon>Eukaryota</taxon>
        <taxon>Fungi</taxon>
        <taxon>Dikarya</taxon>
        <taxon>Ascomycota</taxon>
        <taxon>Pezizomycotina</taxon>
        <taxon>Sordariomycetes</taxon>
        <taxon>Xylariomycetidae</taxon>
        <taxon>Amphisphaeriales</taxon>
        <taxon>Sporocadaceae</taxon>
        <taxon>Seiridium</taxon>
    </lineage>
</organism>
<dbReference type="Proteomes" id="UP001408356">
    <property type="component" value="Unassembled WGS sequence"/>
</dbReference>
<dbReference type="InterPro" id="IPR010730">
    <property type="entry name" value="HET"/>
</dbReference>
<dbReference type="InterPro" id="IPR052895">
    <property type="entry name" value="HetReg/Transcr_Mod"/>
</dbReference>
<gene>
    <name evidence="2" type="ORF">SUNI508_03755</name>
</gene>
<comment type="caution">
    <text evidence="2">The sequence shown here is derived from an EMBL/GenBank/DDBJ whole genome shotgun (WGS) entry which is preliminary data.</text>
</comment>
<dbReference type="Pfam" id="PF06985">
    <property type="entry name" value="HET"/>
    <property type="match status" value="1"/>
</dbReference>
<dbReference type="PANTHER" id="PTHR24148">
    <property type="entry name" value="ANKYRIN REPEAT DOMAIN-CONTAINING PROTEIN 39 HOMOLOG-RELATED"/>
    <property type="match status" value="1"/>
</dbReference>
<keyword evidence="3" id="KW-1185">Reference proteome</keyword>
<proteinExistence type="predicted"/>
<accession>A0ABR2VBK3</accession>
<sequence length="233" mass="26506">MDPANSIPTQIPQHSNSHWSLEDFTLSARYRLEATDRLNDVELSERRLYQDTARVPVATGIGKCDEGDNEAASLEACQYKPLPGPGWMRVLIMMGSECHEDQITITLKNIPILEKRLRYAALSYVWGSGQQPLRTITCERGRLTITQTCYDILQTFRRHVVHSPNEFAFLWIDQICIDQSSDTDKTLYVSQMDLIYRNAYRVFIWVGFLDEASRRALEKVAGPGDIATGAMTN</sequence>
<evidence type="ECO:0000313" key="2">
    <source>
        <dbReference type="EMBL" id="KAK9424267.1"/>
    </source>
</evidence>
<evidence type="ECO:0000259" key="1">
    <source>
        <dbReference type="Pfam" id="PF06985"/>
    </source>
</evidence>
<dbReference type="EMBL" id="JARVKF010000046">
    <property type="protein sequence ID" value="KAK9424267.1"/>
    <property type="molecule type" value="Genomic_DNA"/>
</dbReference>
<name>A0ABR2VBK3_9PEZI</name>
<reference evidence="2 3" key="1">
    <citation type="journal article" date="2024" name="J. Plant Pathol.">
        <title>Sequence and assembly of the genome of Seiridium unicorne, isolate CBS 538.82, causal agent of cypress canker disease.</title>
        <authorList>
            <person name="Scali E."/>
            <person name="Rocca G.D."/>
            <person name="Danti R."/>
            <person name="Garbelotto M."/>
            <person name="Barberini S."/>
            <person name="Baroncelli R."/>
            <person name="Emiliani G."/>
        </authorList>
    </citation>
    <scope>NUCLEOTIDE SEQUENCE [LARGE SCALE GENOMIC DNA]</scope>
    <source>
        <strain evidence="2 3">BM-138-508</strain>
    </source>
</reference>
<dbReference type="PANTHER" id="PTHR24148:SF64">
    <property type="entry name" value="HETEROKARYON INCOMPATIBILITY DOMAIN-CONTAINING PROTEIN"/>
    <property type="match status" value="1"/>
</dbReference>